<evidence type="ECO:0000313" key="4">
    <source>
        <dbReference type="Proteomes" id="UP000437736"/>
    </source>
</evidence>
<reference evidence="3 4" key="1">
    <citation type="submission" date="2019-11" db="EMBL/GenBank/DDBJ databases">
        <title>Acidiferrimicrobium australis gen. nov., sp. nov., an acidophilic and obligately heterotrophic, member of the Actinobacteria that catalyses dissimilatory oxido- reduction of iron isolated from metal-rich acidic water in Chile.</title>
        <authorList>
            <person name="Gonzalez D."/>
            <person name="Huber K."/>
            <person name="Hedrich S."/>
            <person name="Rojas-Villalobos C."/>
            <person name="Quatrini R."/>
            <person name="Dinamarca M.A."/>
            <person name="Schwarz A."/>
            <person name="Canales C."/>
            <person name="Nancucheo I."/>
        </authorList>
    </citation>
    <scope>NUCLEOTIDE SEQUENCE [LARGE SCALE GENOMIC DNA]</scope>
    <source>
        <strain evidence="3 4">USS-CCA1</strain>
    </source>
</reference>
<proteinExistence type="predicted"/>
<feature type="compositionally biased region" description="Low complexity" evidence="1">
    <location>
        <begin position="9"/>
        <end position="19"/>
    </location>
</feature>
<feature type="transmembrane region" description="Helical" evidence="2">
    <location>
        <begin position="111"/>
        <end position="139"/>
    </location>
</feature>
<comment type="caution">
    <text evidence="3">The sequence shown here is derived from an EMBL/GenBank/DDBJ whole genome shotgun (WGS) entry which is preliminary data.</text>
</comment>
<sequence length="182" mass="20407">MKRRRTHQPAPGAKALPAGAERRGRLRPKLRYDLLGCGLHGHALVGTDAARLRPEDALFAREDPAGFRWYRCLRCDAWLPLAVPETPRADTPPERDAVRLPLRGRPLRDRYVLRAIAVERALHVLVLGALVAAVFLFAAHRQLLHQDYLRISADLQRMSGGPARPPHHGIGADVNRLFRLPD</sequence>
<evidence type="ECO:0000313" key="3">
    <source>
        <dbReference type="EMBL" id="MST34661.1"/>
    </source>
</evidence>
<keyword evidence="2" id="KW-0812">Transmembrane</keyword>
<name>A0ABW9QZB6_9ACTN</name>
<evidence type="ECO:0000256" key="2">
    <source>
        <dbReference type="SAM" id="Phobius"/>
    </source>
</evidence>
<evidence type="ECO:0000256" key="1">
    <source>
        <dbReference type="SAM" id="MobiDB-lite"/>
    </source>
</evidence>
<feature type="non-terminal residue" evidence="3">
    <location>
        <position position="182"/>
    </location>
</feature>
<keyword evidence="2" id="KW-1133">Transmembrane helix</keyword>
<dbReference type="Proteomes" id="UP000437736">
    <property type="component" value="Unassembled WGS sequence"/>
</dbReference>
<keyword evidence="2" id="KW-0472">Membrane</keyword>
<keyword evidence="4" id="KW-1185">Reference proteome</keyword>
<protein>
    <submittedName>
        <fullName evidence="3">DUF2127 domain-containing protein</fullName>
    </submittedName>
</protein>
<dbReference type="EMBL" id="WJHE01001132">
    <property type="protein sequence ID" value="MST34661.1"/>
    <property type="molecule type" value="Genomic_DNA"/>
</dbReference>
<organism evidence="3 4">
    <name type="scientific">Acidiferrimicrobium australe</name>
    <dbReference type="NCBI Taxonomy" id="2664430"/>
    <lineage>
        <taxon>Bacteria</taxon>
        <taxon>Bacillati</taxon>
        <taxon>Actinomycetota</taxon>
        <taxon>Acidimicrobiia</taxon>
        <taxon>Acidimicrobiales</taxon>
        <taxon>Acidimicrobiaceae</taxon>
        <taxon>Acidiferrimicrobium</taxon>
    </lineage>
</organism>
<accession>A0ABW9QZB6</accession>
<feature type="region of interest" description="Disordered" evidence="1">
    <location>
        <begin position="1"/>
        <end position="20"/>
    </location>
</feature>
<gene>
    <name evidence="3" type="ORF">GHK86_18270</name>
</gene>